<dbReference type="OrthoDB" id="7375466at2"/>
<keyword evidence="5 6" id="KW-0472">Membrane</keyword>
<dbReference type="AlphaFoldDB" id="A0A4R6JQ21"/>
<dbReference type="RefSeq" id="WP_133872904.1">
    <property type="nucleotide sequence ID" value="NZ_BOMD01000020.1"/>
</dbReference>
<dbReference type="Proteomes" id="UP000294901">
    <property type="component" value="Unassembled WGS sequence"/>
</dbReference>
<evidence type="ECO:0000256" key="2">
    <source>
        <dbReference type="ARBA" id="ARBA00022448"/>
    </source>
</evidence>
<reference evidence="8 9" key="1">
    <citation type="submission" date="2019-03" db="EMBL/GenBank/DDBJ databases">
        <title>Sequencing the genomes of 1000 actinobacteria strains.</title>
        <authorList>
            <person name="Klenk H.-P."/>
        </authorList>
    </citation>
    <scope>NUCLEOTIDE SEQUENCE [LARGE SCALE GENOMIC DNA]</scope>
    <source>
        <strain evidence="8 9">DSM 43805</strain>
    </source>
</reference>
<dbReference type="PROSITE" id="PS50850">
    <property type="entry name" value="MFS"/>
    <property type="match status" value="1"/>
</dbReference>
<dbReference type="CDD" id="cd17321">
    <property type="entry name" value="MFS_MMR_MDR_like"/>
    <property type="match status" value="1"/>
</dbReference>
<evidence type="ECO:0000313" key="9">
    <source>
        <dbReference type="Proteomes" id="UP000294901"/>
    </source>
</evidence>
<dbReference type="InterPro" id="IPR011701">
    <property type="entry name" value="MFS"/>
</dbReference>
<accession>A0A4R6JQ21</accession>
<name>A0A4R6JQ21_9ACTN</name>
<gene>
    <name evidence="8" type="ORF">C8E87_2084</name>
</gene>
<feature type="transmembrane region" description="Helical" evidence="6">
    <location>
        <begin position="169"/>
        <end position="188"/>
    </location>
</feature>
<evidence type="ECO:0000313" key="8">
    <source>
        <dbReference type="EMBL" id="TDO38429.1"/>
    </source>
</evidence>
<keyword evidence="9" id="KW-1185">Reference proteome</keyword>
<feature type="transmembrane region" description="Helical" evidence="6">
    <location>
        <begin position="355"/>
        <end position="380"/>
    </location>
</feature>
<evidence type="ECO:0000256" key="5">
    <source>
        <dbReference type="ARBA" id="ARBA00023136"/>
    </source>
</evidence>
<feature type="transmembrane region" description="Helical" evidence="6">
    <location>
        <begin position="298"/>
        <end position="319"/>
    </location>
</feature>
<proteinExistence type="predicted"/>
<keyword evidence="4 6" id="KW-1133">Transmembrane helix</keyword>
<evidence type="ECO:0000256" key="3">
    <source>
        <dbReference type="ARBA" id="ARBA00022692"/>
    </source>
</evidence>
<dbReference type="InterPro" id="IPR036259">
    <property type="entry name" value="MFS_trans_sf"/>
</dbReference>
<dbReference type="Pfam" id="PF07690">
    <property type="entry name" value="MFS_1"/>
    <property type="match status" value="1"/>
</dbReference>
<evidence type="ECO:0000256" key="1">
    <source>
        <dbReference type="ARBA" id="ARBA00004651"/>
    </source>
</evidence>
<evidence type="ECO:0000256" key="4">
    <source>
        <dbReference type="ARBA" id="ARBA00022989"/>
    </source>
</evidence>
<feature type="transmembrane region" description="Helical" evidence="6">
    <location>
        <begin position="331"/>
        <end position="349"/>
    </location>
</feature>
<dbReference type="GO" id="GO:0022857">
    <property type="term" value="F:transmembrane transporter activity"/>
    <property type="evidence" value="ECO:0007669"/>
    <property type="project" value="InterPro"/>
</dbReference>
<feature type="transmembrane region" description="Helical" evidence="6">
    <location>
        <begin position="438"/>
        <end position="458"/>
    </location>
</feature>
<keyword evidence="2" id="KW-0813">Transport</keyword>
<feature type="domain" description="Major facilitator superfamily (MFS) profile" evidence="7">
    <location>
        <begin position="12"/>
        <end position="462"/>
    </location>
</feature>
<feature type="transmembrane region" description="Helical" evidence="6">
    <location>
        <begin position="228"/>
        <end position="245"/>
    </location>
</feature>
<comment type="caution">
    <text evidence="8">The sequence shown here is derived from an EMBL/GenBank/DDBJ whole genome shotgun (WGS) entry which is preliminary data.</text>
</comment>
<feature type="transmembrane region" description="Helical" evidence="6">
    <location>
        <begin position="257"/>
        <end position="286"/>
    </location>
</feature>
<dbReference type="SUPFAM" id="SSF103473">
    <property type="entry name" value="MFS general substrate transporter"/>
    <property type="match status" value="1"/>
</dbReference>
<feature type="transmembrane region" description="Helical" evidence="6">
    <location>
        <begin position="48"/>
        <end position="66"/>
    </location>
</feature>
<feature type="transmembrane region" description="Helical" evidence="6">
    <location>
        <begin position="401"/>
        <end position="418"/>
    </location>
</feature>
<evidence type="ECO:0000259" key="7">
    <source>
        <dbReference type="PROSITE" id="PS50850"/>
    </source>
</evidence>
<dbReference type="GO" id="GO:0005886">
    <property type="term" value="C:plasma membrane"/>
    <property type="evidence" value="ECO:0007669"/>
    <property type="project" value="UniProtKB-SubCell"/>
</dbReference>
<feature type="transmembrane region" description="Helical" evidence="6">
    <location>
        <begin position="140"/>
        <end position="163"/>
    </location>
</feature>
<dbReference type="PANTHER" id="PTHR42718:SF9">
    <property type="entry name" value="MAJOR FACILITATOR SUPERFAMILY MULTIDRUG TRANSPORTER MFSC"/>
    <property type="match status" value="1"/>
</dbReference>
<sequence length="478" mass="48637">MTPTSLRTAWTALAGLSAVFLVEMLDNSILTVALPTIGRDLHATAVELQWVTGAYAVVLGGLMLAFGALADRIGRRRVMLAGLVLLGVASSATALVSTAEQLIAVRALMGVAAAMTTPGSLALAFRLFASDELRVRATTLISTVGLVGLAVGPTVGGLVLVVAPWQVLLLVNVPIAGLALIGVRLGIAADDPADLHRDPADLPGALLGTATIVFALIAPTLFVDGSPGAWAVTGAALMTAVLFIIRERATPNPMLDLKLVALPLVSSGLAYKAAAGLATAGLGYLVTLQLQLDWGWSPALAAVGMLPQVVVLIAGGALVGPFVRWAGLERAAWLSASAVVSGLAVYGLLGRLGYVWIASALVLVAAGMRVVGVVAGINVLRGLPENRTTIGAALTDTATQVTSGAGLAVTGTVLAALFTGSLTTSQWSHEQTAEFEQAATVAGLTLTLVAAAFVAWGITRSRRAAGPVIEATHTVVTR</sequence>
<evidence type="ECO:0000256" key="6">
    <source>
        <dbReference type="SAM" id="Phobius"/>
    </source>
</evidence>
<keyword evidence="3 6" id="KW-0812">Transmembrane</keyword>
<comment type="subcellular location">
    <subcellularLocation>
        <location evidence="1">Cell membrane</location>
        <topology evidence="1">Multi-pass membrane protein</topology>
    </subcellularLocation>
</comment>
<feature type="transmembrane region" description="Helical" evidence="6">
    <location>
        <begin position="103"/>
        <end position="128"/>
    </location>
</feature>
<dbReference type="PRINTS" id="PR01036">
    <property type="entry name" value="TCRTETB"/>
</dbReference>
<feature type="transmembrane region" description="Helical" evidence="6">
    <location>
        <begin position="78"/>
        <end position="97"/>
    </location>
</feature>
<dbReference type="EMBL" id="SNWR01000001">
    <property type="protein sequence ID" value="TDO38429.1"/>
    <property type="molecule type" value="Genomic_DNA"/>
</dbReference>
<feature type="transmembrane region" description="Helical" evidence="6">
    <location>
        <begin position="200"/>
        <end position="222"/>
    </location>
</feature>
<protein>
    <submittedName>
        <fullName evidence="8">MFS transporter</fullName>
    </submittedName>
</protein>
<dbReference type="PANTHER" id="PTHR42718">
    <property type="entry name" value="MAJOR FACILITATOR SUPERFAMILY MULTIDRUG TRANSPORTER MFSC"/>
    <property type="match status" value="1"/>
</dbReference>
<dbReference type="InterPro" id="IPR020846">
    <property type="entry name" value="MFS_dom"/>
</dbReference>
<dbReference type="Gene3D" id="1.20.1720.10">
    <property type="entry name" value="Multidrug resistance protein D"/>
    <property type="match status" value="1"/>
</dbReference>
<organism evidence="8 9">
    <name type="scientific">Paractinoplanes brasiliensis</name>
    <dbReference type="NCBI Taxonomy" id="52695"/>
    <lineage>
        <taxon>Bacteria</taxon>
        <taxon>Bacillati</taxon>
        <taxon>Actinomycetota</taxon>
        <taxon>Actinomycetes</taxon>
        <taxon>Micromonosporales</taxon>
        <taxon>Micromonosporaceae</taxon>
        <taxon>Paractinoplanes</taxon>
    </lineage>
</organism>